<evidence type="ECO:0000256" key="1">
    <source>
        <dbReference type="SAM" id="SignalP"/>
    </source>
</evidence>
<keyword evidence="3" id="KW-1185">Reference proteome</keyword>
<dbReference type="RefSeq" id="WP_189624640.1">
    <property type="nucleotide sequence ID" value="NZ_BNAF01000001.1"/>
</dbReference>
<evidence type="ECO:0000313" key="2">
    <source>
        <dbReference type="EMBL" id="GHE23130.1"/>
    </source>
</evidence>
<evidence type="ECO:0008006" key="4">
    <source>
        <dbReference type="Google" id="ProtNLM"/>
    </source>
</evidence>
<dbReference type="EMBL" id="BNAF01000001">
    <property type="protein sequence ID" value="GHE23130.1"/>
    <property type="molecule type" value="Genomic_DNA"/>
</dbReference>
<dbReference type="Proteomes" id="UP000620550">
    <property type="component" value="Unassembled WGS sequence"/>
</dbReference>
<sequence>MKKLSIPSFICLVLGILTLSSCLKDNDDYVRPPQGYMTFINGFSDPGHVYFRTSVGTLPIPYKGFSVASMLVGDRNLSIFSNNGNASLIDTNLVIKDSTAYSSVIYGNRESPKFAFVEDKSISNLGEQSGCRFLNLANGVGTVNLFLGSETTASFANRPIETGATAVSNQTFVAKASGNMPLKITDADGNTIATRTDYTFRKGYYYTVILIGTKDNTATPLYLGIVAH</sequence>
<gene>
    <name evidence="2" type="ORF">GCM10017764_00980</name>
</gene>
<comment type="caution">
    <text evidence="2">The sequence shown here is derived from an EMBL/GenBank/DDBJ whole genome shotgun (WGS) entry which is preliminary data.</text>
</comment>
<protein>
    <recommendedName>
        <fullName evidence="4">DUF4397 domain-containing protein</fullName>
    </recommendedName>
</protein>
<accession>A0ABQ3HSZ0</accession>
<evidence type="ECO:0000313" key="3">
    <source>
        <dbReference type="Proteomes" id="UP000620550"/>
    </source>
</evidence>
<proteinExistence type="predicted"/>
<feature type="signal peptide" evidence="1">
    <location>
        <begin position="1"/>
        <end position="23"/>
    </location>
</feature>
<dbReference type="PROSITE" id="PS51257">
    <property type="entry name" value="PROKAR_LIPOPROTEIN"/>
    <property type="match status" value="1"/>
</dbReference>
<keyword evidence="1" id="KW-0732">Signal</keyword>
<feature type="chain" id="PRO_5045944693" description="DUF4397 domain-containing protein" evidence="1">
    <location>
        <begin position="24"/>
        <end position="228"/>
    </location>
</feature>
<reference evidence="3" key="1">
    <citation type="journal article" date="2019" name="Int. J. Syst. Evol. Microbiol.">
        <title>The Global Catalogue of Microorganisms (GCM) 10K type strain sequencing project: providing services to taxonomists for standard genome sequencing and annotation.</title>
        <authorList>
            <consortium name="The Broad Institute Genomics Platform"/>
            <consortium name="The Broad Institute Genome Sequencing Center for Infectious Disease"/>
            <person name="Wu L."/>
            <person name="Ma J."/>
        </authorList>
    </citation>
    <scope>NUCLEOTIDE SEQUENCE [LARGE SCALE GENOMIC DNA]</scope>
    <source>
        <strain evidence="3">CGMCC 1.12966</strain>
    </source>
</reference>
<name>A0ABQ3HSZ0_9SPHI</name>
<organism evidence="2 3">
    <name type="scientific">Sphingobacterium griseoflavum</name>
    <dbReference type="NCBI Taxonomy" id="1474952"/>
    <lineage>
        <taxon>Bacteria</taxon>
        <taxon>Pseudomonadati</taxon>
        <taxon>Bacteroidota</taxon>
        <taxon>Sphingobacteriia</taxon>
        <taxon>Sphingobacteriales</taxon>
        <taxon>Sphingobacteriaceae</taxon>
        <taxon>Sphingobacterium</taxon>
    </lineage>
</organism>